<feature type="compositionally biased region" description="Low complexity" evidence="1">
    <location>
        <begin position="1"/>
        <end position="11"/>
    </location>
</feature>
<dbReference type="InterPro" id="IPR050237">
    <property type="entry name" value="ATP-dep_AMP-bd_enzyme"/>
</dbReference>
<dbReference type="PANTHER" id="PTHR43767">
    <property type="entry name" value="LONG-CHAIN-FATTY-ACID--COA LIGASE"/>
    <property type="match status" value="1"/>
</dbReference>
<feature type="domain" description="AMP-dependent synthetase/ligase" evidence="2">
    <location>
        <begin position="31"/>
        <end position="378"/>
    </location>
</feature>
<organism evidence="4 5">
    <name type="scientific">Pseudoduganella albidiflava</name>
    <dbReference type="NCBI Taxonomy" id="321983"/>
    <lineage>
        <taxon>Bacteria</taxon>
        <taxon>Pseudomonadati</taxon>
        <taxon>Pseudomonadota</taxon>
        <taxon>Betaproteobacteria</taxon>
        <taxon>Burkholderiales</taxon>
        <taxon>Oxalobacteraceae</taxon>
        <taxon>Telluria group</taxon>
        <taxon>Pseudoduganella</taxon>
    </lineage>
</organism>
<accession>A0ABX5RSV4</accession>
<dbReference type="EMBL" id="CP036401">
    <property type="protein sequence ID" value="QBI00979.1"/>
    <property type="molecule type" value="Genomic_DNA"/>
</dbReference>
<name>A0ABX5RSV4_9BURK</name>
<keyword evidence="4" id="KW-0436">Ligase</keyword>
<dbReference type="GO" id="GO:0016874">
    <property type="term" value="F:ligase activity"/>
    <property type="evidence" value="ECO:0007669"/>
    <property type="project" value="UniProtKB-KW"/>
</dbReference>
<feature type="region of interest" description="Disordered" evidence="1">
    <location>
        <begin position="334"/>
        <end position="363"/>
    </location>
</feature>
<dbReference type="Gene3D" id="3.30.300.30">
    <property type="match status" value="1"/>
</dbReference>
<gene>
    <name evidence="4" type="ORF">EYF70_09070</name>
</gene>
<feature type="domain" description="AMP-binding enzyme C-terminal" evidence="3">
    <location>
        <begin position="429"/>
        <end position="505"/>
    </location>
</feature>
<proteinExistence type="predicted"/>
<dbReference type="RefSeq" id="WP_131145107.1">
    <property type="nucleotide sequence ID" value="NZ_BMWV01000014.1"/>
</dbReference>
<sequence length="526" mass="54213">MTFAPPTSILPATPPATPSAARPERLAGMLAAQALRQPHAPALHEGGRDIGYGELWQAVRDTAAQLGALGIRPGDRVAVVGENSLAQICLVFAAGLCDAWIVCLNARLAAREVDQVLGHCGARRAFYTDGVSPDAAAHGARHGALRVPAPAPVGHWLAGPLNQAARPEPVHADGGRQCAALLYTSGTTGRPKGVMLSHRSLLYVAEMSATLRRLVPGDRACGVLPLSHVYGLASVLLGTLHAGACLHLLPRFTPDGLLGALRSGGITILQGVPALYARLLDAAGTPVAPALRFLYAGGSPLTPALKARVEAAFGLPLHNGYGMTETAPTICQTSPDAPRGDTSVGQPIPGVETRIGGGDGEDEGELWVRGPNVMLGYYRDAAQTAAVLRPDGWLNTGDVVRHGAGGALFIVGRTKEVIVRSGFNVYPLEVETLLNEHPRVAQAAVVGRPAAAGDEQVIAFVEARGAADGALAGTLRGWLAGQLAPYKVPAHVVVLAALPAGATGKVLKAALRDIACAPGFPGDILT</sequence>
<evidence type="ECO:0000313" key="4">
    <source>
        <dbReference type="EMBL" id="QBI00979.1"/>
    </source>
</evidence>
<dbReference type="InterPro" id="IPR045851">
    <property type="entry name" value="AMP-bd_C_sf"/>
</dbReference>
<evidence type="ECO:0000259" key="3">
    <source>
        <dbReference type="Pfam" id="PF13193"/>
    </source>
</evidence>
<dbReference type="Proteomes" id="UP000292307">
    <property type="component" value="Chromosome"/>
</dbReference>
<dbReference type="Pfam" id="PF13193">
    <property type="entry name" value="AMP-binding_C"/>
    <property type="match status" value="1"/>
</dbReference>
<evidence type="ECO:0000313" key="5">
    <source>
        <dbReference type="Proteomes" id="UP000292307"/>
    </source>
</evidence>
<evidence type="ECO:0000256" key="1">
    <source>
        <dbReference type="SAM" id="MobiDB-lite"/>
    </source>
</evidence>
<reference evidence="4 5" key="1">
    <citation type="submission" date="2019-02" db="EMBL/GenBank/DDBJ databases">
        <title>Draft Genome Sequences of Six Type Strains of the Genus Massilia.</title>
        <authorList>
            <person name="Miess H."/>
            <person name="Frediansyhah A."/>
            <person name="Gross H."/>
        </authorList>
    </citation>
    <scope>NUCLEOTIDE SEQUENCE [LARGE SCALE GENOMIC DNA]</scope>
    <source>
        <strain evidence="4 5">DSM 17472</strain>
    </source>
</reference>
<dbReference type="InterPro" id="IPR020845">
    <property type="entry name" value="AMP-binding_CS"/>
</dbReference>
<dbReference type="PROSITE" id="PS00455">
    <property type="entry name" value="AMP_BINDING"/>
    <property type="match status" value="1"/>
</dbReference>
<feature type="region of interest" description="Disordered" evidence="1">
    <location>
        <begin position="1"/>
        <end position="21"/>
    </location>
</feature>
<dbReference type="InterPro" id="IPR042099">
    <property type="entry name" value="ANL_N_sf"/>
</dbReference>
<dbReference type="SUPFAM" id="SSF56801">
    <property type="entry name" value="Acetyl-CoA synthetase-like"/>
    <property type="match status" value="1"/>
</dbReference>
<dbReference type="Pfam" id="PF00501">
    <property type="entry name" value="AMP-binding"/>
    <property type="match status" value="1"/>
</dbReference>
<protein>
    <submittedName>
        <fullName evidence="4">Long-chain fatty acid--CoA ligase</fullName>
    </submittedName>
</protein>
<dbReference type="InterPro" id="IPR025110">
    <property type="entry name" value="AMP-bd_C"/>
</dbReference>
<evidence type="ECO:0000259" key="2">
    <source>
        <dbReference type="Pfam" id="PF00501"/>
    </source>
</evidence>
<dbReference type="Gene3D" id="3.40.50.12780">
    <property type="entry name" value="N-terminal domain of ligase-like"/>
    <property type="match status" value="1"/>
</dbReference>
<dbReference type="PANTHER" id="PTHR43767:SF12">
    <property type="entry name" value="AMP-DEPENDENT SYNTHETASE AND LIGASE"/>
    <property type="match status" value="1"/>
</dbReference>
<keyword evidence="5" id="KW-1185">Reference proteome</keyword>
<dbReference type="InterPro" id="IPR000873">
    <property type="entry name" value="AMP-dep_synth/lig_dom"/>
</dbReference>